<dbReference type="NCBIfam" id="TIGR00797">
    <property type="entry name" value="matE"/>
    <property type="match status" value="1"/>
</dbReference>
<feature type="transmembrane region" description="Helical" evidence="7">
    <location>
        <begin position="317"/>
        <end position="339"/>
    </location>
</feature>
<name>A0ABS8KSL9_9HYPH</name>
<organism evidence="8 9">
    <name type="scientific">Reyranella aquatilis</name>
    <dbReference type="NCBI Taxonomy" id="2035356"/>
    <lineage>
        <taxon>Bacteria</taxon>
        <taxon>Pseudomonadati</taxon>
        <taxon>Pseudomonadota</taxon>
        <taxon>Alphaproteobacteria</taxon>
        <taxon>Hyphomicrobiales</taxon>
        <taxon>Reyranellaceae</taxon>
        <taxon>Reyranella</taxon>
    </lineage>
</organism>
<dbReference type="InterPro" id="IPR052031">
    <property type="entry name" value="Membrane_Transporter-Flippase"/>
</dbReference>
<dbReference type="RefSeq" id="WP_230549978.1">
    <property type="nucleotide sequence ID" value="NZ_JAJISD010000002.1"/>
</dbReference>
<proteinExistence type="predicted"/>
<evidence type="ECO:0000256" key="6">
    <source>
        <dbReference type="ARBA" id="ARBA00023136"/>
    </source>
</evidence>
<evidence type="ECO:0000256" key="2">
    <source>
        <dbReference type="ARBA" id="ARBA00022448"/>
    </source>
</evidence>
<dbReference type="PANTHER" id="PTHR43549">
    <property type="entry name" value="MULTIDRUG RESISTANCE PROTEIN YPNP-RELATED"/>
    <property type="match status" value="1"/>
</dbReference>
<feature type="transmembrane region" description="Helical" evidence="7">
    <location>
        <begin position="134"/>
        <end position="155"/>
    </location>
</feature>
<evidence type="ECO:0000256" key="3">
    <source>
        <dbReference type="ARBA" id="ARBA00022475"/>
    </source>
</evidence>
<dbReference type="InterPro" id="IPR048279">
    <property type="entry name" value="MdtK-like"/>
</dbReference>
<gene>
    <name evidence="8" type="ORF">LJ725_07345</name>
</gene>
<keyword evidence="5 7" id="KW-1133">Transmembrane helix</keyword>
<evidence type="ECO:0000256" key="4">
    <source>
        <dbReference type="ARBA" id="ARBA00022692"/>
    </source>
</evidence>
<keyword evidence="4 7" id="KW-0812">Transmembrane</keyword>
<evidence type="ECO:0000256" key="5">
    <source>
        <dbReference type="ARBA" id="ARBA00022989"/>
    </source>
</evidence>
<evidence type="ECO:0000256" key="1">
    <source>
        <dbReference type="ARBA" id="ARBA00004429"/>
    </source>
</evidence>
<dbReference type="EMBL" id="JAJISD010000002">
    <property type="protein sequence ID" value="MCC8428772.1"/>
    <property type="molecule type" value="Genomic_DNA"/>
</dbReference>
<feature type="transmembrane region" description="Helical" evidence="7">
    <location>
        <begin position="243"/>
        <end position="265"/>
    </location>
</feature>
<keyword evidence="6 7" id="KW-0472">Membrane</keyword>
<dbReference type="PIRSF" id="PIRSF006603">
    <property type="entry name" value="DinF"/>
    <property type="match status" value="1"/>
</dbReference>
<feature type="transmembrane region" description="Helical" evidence="7">
    <location>
        <begin position="390"/>
        <end position="408"/>
    </location>
</feature>
<feature type="transmembrane region" description="Helical" evidence="7">
    <location>
        <begin position="91"/>
        <end position="114"/>
    </location>
</feature>
<feature type="transmembrane region" description="Helical" evidence="7">
    <location>
        <begin position="285"/>
        <end position="305"/>
    </location>
</feature>
<evidence type="ECO:0000313" key="8">
    <source>
        <dbReference type="EMBL" id="MCC8428772.1"/>
    </source>
</evidence>
<feature type="transmembrane region" description="Helical" evidence="7">
    <location>
        <begin position="46"/>
        <end position="70"/>
    </location>
</feature>
<dbReference type="Proteomes" id="UP001198862">
    <property type="component" value="Unassembled WGS sequence"/>
</dbReference>
<feature type="transmembrane region" description="Helical" evidence="7">
    <location>
        <begin position="192"/>
        <end position="211"/>
    </location>
</feature>
<evidence type="ECO:0000313" key="9">
    <source>
        <dbReference type="Proteomes" id="UP001198862"/>
    </source>
</evidence>
<comment type="subcellular location">
    <subcellularLocation>
        <location evidence="1">Cell inner membrane</location>
        <topology evidence="1">Multi-pass membrane protein</topology>
    </subcellularLocation>
</comment>
<feature type="transmembrane region" description="Helical" evidence="7">
    <location>
        <begin position="167"/>
        <end position="186"/>
    </location>
</feature>
<protein>
    <submittedName>
        <fullName evidence="8">MATE family efflux transporter</fullName>
    </submittedName>
</protein>
<dbReference type="InterPro" id="IPR002528">
    <property type="entry name" value="MATE_fam"/>
</dbReference>
<reference evidence="8 9" key="1">
    <citation type="submission" date="2021-11" db="EMBL/GenBank/DDBJ databases">
        <authorList>
            <person name="Lee D.-H."/>
            <person name="Kim S.-B."/>
        </authorList>
    </citation>
    <scope>NUCLEOTIDE SEQUENCE [LARGE SCALE GENOMIC DNA]</scope>
    <source>
        <strain evidence="8 9">KCTC 52223</strain>
    </source>
</reference>
<keyword evidence="9" id="KW-1185">Reference proteome</keyword>
<keyword evidence="3" id="KW-1003">Cell membrane</keyword>
<accession>A0ABS8KSL9</accession>
<keyword evidence="2" id="KW-0813">Transport</keyword>
<dbReference type="Pfam" id="PF01554">
    <property type="entry name" value="MatE"/>
    <property type="match status" value="2"/>
</dbReference>
<feature type="transmembrane region" description="Helical" evidence="7">
    <location>
        <begin position="359"/>
        <end position="378"/>
    </location>
</feature>
<sequence length="446" mass="46245">MSHPLLTAPIGRSLWKLSAPTTAVMIVQTFVAIAETFIFGRLGTDALAGFALVFPLMMMMTMMAAGGMGGGVAAAMARTLGAGRTDDARKLVLHALVLGAALALLFTLLAWTVAPSLYRLLGGEGRSLAKALTYSHVLFSGSIFIWANFFLSALLRGGGDAATPGRYMLVSSIAQVPLSYVLALGIGGWPGMGMAGPAISSLLTSAVSALLQARALWSGKLGFVPTVSGVTLQIRLFWEILRVGLIASFSAFTANLTAMLVTGLVGRFGVAALAGYGIGVRLEFMLVPLAFGIGSGLTTIVGVAAGAGDWRRAVRAAWIGSLVAGLGIGAFGWIVALFPEGWARLFTDDPDVIAATVAYVTRVAPFYFLFGIGMTLSFASQGAGRMKAPFAAGVTRLFVASLGGWFAIEHLGWGLPGVFVAIAVGIVTFGSLIAGPLLVHPWRGRA</sequence>
<dbReference type="PANTHER" id="PTHR43549:SF3">
    <property type="entry name" value="MULTIDRUG RESISTANCE PROTEIN YPNP-RELATED"/>
    <property type="match status" value="1"/>
</dbReference>
<evidence type="ECO:0000256" key="7">
    <source>
        <dbReference type="SAM" id="Phobius"/>
    </source>
</evidence>
<feature type="transmembrane region" description="Helical" evidence="7">
    <location>
        <begin position="414"/>
        <end position="439"/>
    </location>
</feature>
<feature type="transmembrane region" description="Helical" evidence="7">
    <location>
        <begin position="21"/>
        <end position="40"/>
    </location>
</feature>
<comment type="caution">
    <text evidence="8">The sequence shown here is derived from an EMBL/GenBank/DDBJ whole genome shotgun (WGS) entry which is preliminary data.</text>
</comment>